<dbReference type="OrthoDB" id="411646at2759"/>
<gene>
    <name evidence="2" type="ORF">Ctob_009075</name>
</gene>
<feature type="repeat" description="ANK" evidence="1">
    <location>
        <begin position="198"/>
        <end position="230"/>
    </location>
</feature>
<feature type="repeat" description="ANK" evidence="1">
    <location>
        <begin position="132"/>
        <end position="164"/>
    </location>
</feature>
<keyword evidence="3" id="KW-1185">Reference proteome</keyword>
<dbReference type="Pfam" id="PF12796">
    <property type="entry name" value="Ank_2"/>
    <property type="match status" value="1"/>
</dbReference>
<organism evidence="2 3">
    <name type="scientific">Chrysochromulina tobinii</name>
    <dbReference type="NCBI Taxonomy" id="1460289"/>
    <lineage>
        <taxon>Eukaryota</taxon>
        <taxon>Haptista</taxon>
        <taxon>Haptophyta</taxon>
        <taxon>Prymnesiophyceae</taxon>
        <taxon>Prymnesiales</taxon>
        <taxon>Chrysochromulinaceae</taxon>
        <taxon>Chrysochromulina</taxon>
    </lineage>
</organism>
<dbReference type="InterPro" id="IPR039323">
    <property type="entry name" value="ANKRD_45/46/60"/>
</dbReference>
<evidence type="ECO:0000256" key="1">
    <source>
        <dbReference type="PROSITE-ProRule" id="PRU00023"/>
    </source>
</evidence>
<keyword evidence="1" id="KW-0040">ANK repeat</keyword>
<dbReference type="InterPro" id="IPR002110">
    <property type="entry name" value="Ankyrin_rpt"/>
</dbReference>
<dbReference type="AlphaFoldDB" id="A0A0M0JUB4"/>
<sequence>MEGIVTSDEVCVTQPCVTGLELSCTTVAADRSTDTYPSSLSSAECSISSAPSISMASSEDGSQVLPSQVPVASWSQVLVTSAFGSHAMILKGVDGLRVERLVIGGDVVDDGDQTCPALAFVALGLIDVADATGATLLHMACQRGLEALTKTLIKHGANLERRSGDEFTALHVGCVLGHAGCVRLLVAAAADVHARATLGATPLILAASRGHHDVCKVLLEAGAVLSAIDELGMVAAYYAQVSADDL</sequence>
<evidence type="ECO:0000313" key="3">
    <source>
        <dbReference type="Proteomes" id="UP000037460"/>
    </source>
</evidence>
<comment type="caution">
    <text evidence="2">The sequence shown here is derived from an EMBL/GenBank/DDBJ whole genome shotgun (WGS) entry which is preliminary data.</text>
</comment>
<dbReference type="SMART" id="SM00248">
    <property type="entry name" value="ANK"/>
    <property type="match status" value="3"/>
</dbReference>
<dbReference type="SUPFAM" id="SSF48403">
    <property type="entry name" value="Ankyrin repeat"/>
    <property type="match status" value="1"/>
</dbReference>
<dbReference type="Pfam" id="PF00023">
    <property type="entry name" value="Ank"/>
    <property type="match status" value="1"/>
</dbReference>
<dbReference type="Gene3D" id="1.25.40.20">
    <property type="entry name" value="Ankyrin repeat-containing domain"/>
    <property type="match status" value="1"/>
</dbReference>
<dbReference type="EMBL" id="JWZX01002295">
    <property type="protein sequence ID" value="KOO30100.1"/>
    <property type="molecule type" value="Genomic_DNA"/>
</dbReference>
<feature type="repeat" description="ANK" evidence="1">
    <location>
        <begin position="165"/>
        <end position="197"/>
    </location>
</feature>
<dbReference type="PROSITE" id="PS50088">
    <property type="entry name" value="ANK_REPEAT"/>
    <property type="match status" value="3"/>
</dbReference>
<proteinExistence type="predicted"/>
<dbReference type="Proteomes" id="UP000037460">
    <property type="component" value="Unassembled WGS sequence"/>
</dbReference>
<reference evidence="3" key="1">
    <citation type="journal article" date="2015" name="PLoS Genet.">
        <title>Genome Sequence and Transcriptome Analyses of Chrysochromulina tobin: Metabolic Tools for Enhanced Algal Fitness in the Prominent Order Prymnesiales (Haptophyceae).</title>
        <authorList>
            <person name="Hovde B.T."/>
            <person name="Deodato C.R."/>
            <person name="Hunsperger H.M."/>
            <person name="Ryken S.A."/>
            <person name="Yost W."/>
            <person name="Jha R.K."/>
            <person name="Patterson J."/>
            <person name="Monnat R.J. Jr."/>
            <person name="Barlow S.B."/>
            <person name="Starkenburg S.R."/>
            <person name="Cattolico R.A."/>
        </authorList>
    </citation>
    <scope>NUCLEOTIDE SEQUENCE</scope>
    <source>
        <strain evidence="3">CCMP291</strain>
    </source>
</reference>
<dbReference type="PANTHER" id="PTHR22677">
    <property type="entry name" value="ANKYRIN REPEAT DOMAIN-CONTAINING PROTEIN 60"/>
    <property type="match status" value="1"/>
</dbReference>
<protein>
    <submittedName>
        <fullName evidence="2">Ankyrin repeat domain-containing protein 27</fullName>
    </submittedName>
</protein>
<accession>A0A0M0JUB4</accession>
<evidence type="ECO:0000313" key="2">
    <source>
        <dbReference type="EMBL" id="KOO30100.1"/>
    </source>
</evidence>
<dbReference type="PANTHER" id="PTHR22677:SF4">
    <property type="entry name" value="USHER SYNDROME TYPE-1G PROTEIN-LIKE PROTEIN"/>
    <property type="match status" value="1"/>
</dbReference>
<dbReference type="PROSITE" id="PS50297">
    <property type="entry name" value="ANK_REP_REGION"/>
    <property type="match status" value="2"/>
</dbReference>
<name>A0A0M0JUB4_9EUKA</name>
<dbReference type="InterPro" id="IPR036770">
    <property type="entry name" value="Ankyrin_rpt-contain_sf"/>
</dbReference>